<evidence type="ECO:0000313" key="1">
    <source>
        <dbReference type="EMBL" id="SQD05110.1"/>
    </source>
</evidence>
<gene>
    <name evidence="1" type="ORF">NCTC8009_05663</name>
</gene>
<dbReference type="EMBL" id="UARW01000010">
    <property type="protein sequence ID" value="SQD05110.1"/>
    <property type="molecule type" value="Genomic_DNA"/>
</dbReference>
<name>A0A2X3LZN4_ECOLX</name>
<dbReference type="AlphaFoldDB" id="A0A2X3LZN4"/>
<dbReference type="AntiFam" id="ANF00132">
    <property type="entry name" value="Shadow ORF (opposite rne)"/>
</dbReference>
<evidence type="ECO:0000313" key="2">
    <source>
        <dbReference type="Proteomes" id="UP000250991"/>
    </source>
</evidence>
<dbReference type="Proteomes" id="UP000250991">
    <property type="component" value="Unassembled WGS sequence"/>
</dbReference>
<accession>A0A2X3LZN4</accession>
<organism evidence="1 2">
    <name type="scientific">Escherichia coli</name>
    <dbReference type="NCBI Taxonomy" id="562"/>
    <lineage>
        <taxon>Bacteria</taxon>
        <taxon>Pseudomonadati</taxon>
        <taxon>Pseudomonadota</taxon>
        <taxon>Gammaproteobacteria</taxon>
        <taxon>Enterobacterales</taxon>
        <taxon>Enterobacteriaceae</taxon>
        <taxon>Escherichia</taxon>
    </lineage>
</organism>
<reference evidence="1 2" key="1">
    <citation type="submission" date="2018-06" db="EMBL/GenBank/DDBJ databases">
        <authorList>
            <consortium name="Pathogen Informatics"/>
            <person name="Doyle S."/>
        </authorList>
    </citation>
    <scope>NUCLEOTIDE SEQUENCE [LARGE SCALE GENOMIC DNA]</scope>
    <source>
        <strain evidence="1 2">NCTC8009</strain>
    </source>
</reference>
<proteinExistence type="predicted"/>
<protein>
    <submittedName>
        <fullName evidence="1">Uncharacterized protein</fullName>
    </submittedName>
</protein>
<sequence>MTFSAVINKSSFQTRFNAGDFTFVDVCLFLLVPWTFDIQVIQTLPIYKGNAQLFLLSCVD</sequence>